<gene>
    <name evidence="2" type="ORF">KC207_11015</name>
</gene>
<dbReference type="InterPro" id="IPR011915">
    <property type="entry name" value="GlrX_actino"/>
</dbReference>
<dbReference type="AlphaFoldDB" id="A0A941DAH2"/>
<dbReference type="PANTHER" id="PTHR34386">
    <property type="entry name" value="GLUTAREDOXIN"/>
    <property type="match status" value="1"/>
</dbReference>
<reference evidence="2" key="1">
    <citation type="submission" date="2021-04" db="EMBL/GenBank/DDBJ databases">
        <title>Phycicoccus avicenniae sp. nov., a novel endophytic actinomycetes isolated from branch of Avicennia mariana.</title>
        <authorList>
            <person name="Tuo L."/>
        </authorList>
    </citation>
    <scope>NUCLEOTIDE SEQUENCE</scope>
    <source>
        <strain evidence="2">BSK3Z-2</strain>
    </source>
</reference>
<dbReference type="EMBL" id="JAGSNF010000015">
    <property type="protein sequence ID" value="MBR7743820.1"/>
    <property type="molecule type" value="Genomic_DNA"/>
</dbReference>
<dbReference type="GO" id="GO:0045454">
    <property type="term" value="P:cell redox homeostasis"/>
    <property type="evidence" value="ECO:0007669"/>
    <property type="project" value="TreeGrafter"/>
</dbReference>
<dbReference type="Gene3D" id="3.40.30.10">
    <property type="entry name" value="Glutaredoxin"/>
    <property type="match status" value="1"/>
</dbReference>
<dbReference type="CDD" id="cd02976">
    <property type="entry name" value="NrdH"/>
    <property type="match status" value="1"/>
</dbReference>
<keyword evidence="3" id="KW-1185">Reference proteome</keyword>
<proteinExistence type="predicted"/>
<evidence type="ECO:0000259" key="1">
    <source>
        <dbReference type="Pfam" id="PF00462"/>
    </source>
</evidence>
<dbReference type="GO" id="GO:0009055">
    <property type="term" value="F:electron transfer activity"/>
    <property type="evidence" value="ECO:0007669"/>
    <property type="project" value="TreeGrafter"/>
</dbReference>
<comment type="caution">
    <text evidence="2">The sequence shown here is derived from an EMBL/GenBank/DDBJ whole genome shotgun (WGS) entry which is preliminary data.</text>
</comment>
<dbReference type="NCBIfam" id="TIGR02200">
    <property type="entry name" value="GlrX_actino"/>
    <property type="match status" value="1"/>
</dbReference>
<evidence type="ECO:0000313" key="2">
    <source>
        <dbReference type="EMBL" id="MBR7743820.1"/>
    </source>
</evidence>
<evidence type="ECO:0000313" key="3">
    <source>
        <dbReference type="Proteomes" id="UP000677016"/>
    </source>
</evidence>
<sequence length="87" mass="9285">MSTPAPPTAGTVTVFMTSWCPFCRMLRAGLQRAGVDFTEVDIERKPDAAEFVMLQNGGNQTVPTVLFPDGTTLTNPPAEDVAARLSA</sequence>
<dbReference type="InterPro" id="IPR036249">
    <property type="entry name" value="Thioredoxin-like_sf"/>
</dbReference>
<name>A0A941DAH2_9MICO</name>
<feature type="domain" description="Glutaredoxin" evidence="1">
    <location>
        <begin position="12"/>
        <end position="66"/>
    </location>
</feature>
<dbReference type="Pfam" id="PF00462">
    <property type="entry name" value="Glutaredoxin"/>
    <property type="match status" value="1"/>
</dbReference>
<organism evidence="2 3">
    <name type="scientific">Phycicoccus avicenniae</name>
    <dbReference type="NCBI Taxonomy" id="2828860"/>
    <lineage>
        <taxon>Bacteria</taxon>
        <taxon>Bacillati</taxon>
        <taxon>Actinomycetota</taxon>
        <taxon>Actinomycetes</taxon>
        <taxon>Micrococcales</taxon>
        <taxon>Intrasporangiaceae</taxon>
        <taxon>Phycicoccus</taxon>
    </lineage>
</organism>
<dbReference type="SUPFAM" id="SSF52833">
    <property type="entry name" value="Thioredoxin-like"/>
    <property type="match status" value="1"/>
</dbReference>
<dbReference type="PANTHER" id="PTHR34386:SF1">
    <property type="entry name" value="GLUTAREDOXIN-LIKE PROTEIN NRDH"/>
    <property type="match status" value="1"/>
</dbReference>
<protein>
    <submittedName>
        <fullName evidence="2">Mycoredoxin</fullName>
    </submittedName>
</protein>
<dbReference type="InterPro" id="IPR002109">
    <property type="entry name" value="Glutaredoxin"/>
</dbReference>
<dbReference type="Proteomes" id="UP000677016">
    <property type="component" value="Unassembled WGS sequence"/>
</dbReference>
<dbReference type="PROSITE" id="PS51354">
    <property type="entry name" value="GLUTAREDOXIN_2"/>
    <property type="match status" value="1"/>
</dbReference>
<accession>A0A941DAH2</accession>
<dbReference type="RefSeq" id="WP_211603074.1">
    <property type="nucleotide sequence ID" value="NZ_JAGSNF010000015.1"/>
</dbReference>
<dbReference type="InterPro" id="IPR051548">
    <property type="entry name" value="Grx-like_ET"/>
</dbReference>